<evidence type="ECO:0000256" key="2">
    <source>
        <dbReference type="ARBA" id="ARBA00004141"/>
    </source>
</evidence>
<evidence type="ECO:0000256" key="7">
    <source>
        <dbReference type="SAM" id="Phobius"/>
    </source>
</evidence>
<dbReference type="STRING" id="1547283.A9C19_13525"/>
<keyword evidence="5 7" id="KW-1133">Transmembrane helix</keyword>
<gene>
    <name evidence="9" type="ORF">A9C19_13525</name>
</gene>
<evidence type="ECO:0000256" key="5">
    <source>
        <dbReference type="ARBA" id="ARBA00022989"/>
    </source>
</evidence>
<comment type="cofactor">
    <cofactor evidence="1">
        <name>Zn(2+)</name>
        <dbReference type="ChEBI" id="CHEBI:29105"/>
    </cofactor>
</comment>
<evidence type="ECO:0000259" key="8">
    <source>
        <dbReference type="Pfam" id="PF02163"/>
    </source>
</evidence>
<dbReference type="GO" id="GO:0006508">
    <property type="term" value="P:proteolysis"/>
    <property type="evidence" value="ECO:0007669"/>
    <property type="project" value="InterPro"/>
</dbReference>
<organism evidence="9 10">
    <name type="scientific">Bacillus weihaiensis</name>
    <dbReference type="NCBI Taxonomy" id="1547283"/>
    <lineage>
        <taxon>Bacteria</taxon>
        <taxon>Bacillati</taxon>
        <taxon>Bacillota</taxon>
        <taxon>Bacilli</taxon>
        <taxon>Bacillales</taxon>
        <taxon>Bacillaceae</taxon>
        <taxon>Bacillus</taxon>
    </lineage>
</organism>
<keyword evidence="4 7" id="KW-0812">Transmembrane</keyword>
<keyword evidence="6 7" id="KW-0472">Membrane</keyword>
<dbReference type="AlphaFoldDB" id="A0A1L3MTM2"/>
<evidence type="ECO:0000256" key="6">
    <source>
        <dbReference type="ARBA" id="ARBA00023136"/>
    </source>
</evidence>
<dbReference type="InterPro" id="IPR008915">
    <property type="entry name" value="Peptidase_M50"/>
</dbReference>
<feature type="transmembrane region" description="Helical" evidence="7">
    <location>
        <begin position="121"/>
        <end position="140"/>
    </location>
</feature>
<dbReference type="KEGG" id="bwh:A9C19_13525"/>
<evidence type="ECO:0000256" key="1">
    <source>
        <dbReference type="ARBA" id="ARBA00001947"/>
    </source>
</evidence>
<feature type="transmembrane region" description="Helical" evidence="7">
    <location>
        <begin position="85"/>
        <end position="109"/>
    </location>
</feature>
<evidence type="ECO:0000256" key="4">
    <source>
        <dbReference type="ARBA" id="ARBA00022692"/>
    </source>
</evidence>
<accession>A0A1L3MTM2</accession>
<comment type="subcellular location">
    <subcellularLocation>
        <location evidence="2">Membrane</location>
        <topology evidence="2">Multi-pass membrane protein</topology>
    </subcellularLocation>
</comment>
<sequence>MSPIVEFAVVFLMMVAIILPFTTFIHELGHALTAAVLLKQPVDIILGMEEKTRSIRVGRITIKLQPLSGWVGFFRYSHEKPMKKMTFILIMLSGPLFSLLLAISSYLFVSNVDIPPIVNKVIILIMNTAFIQCAITIIPVKYPSFMGAYSGVRSDGYQVVSCLCSKKGGK</sequence>
<dbReference type="Proteomes" id="UP000181936">
    <property type="component" value="Chromosome"/>
</dbReference>
<feature type="domain" description="Peptidase M50" evidence="8">
    <location>
        <begin position="15"/>
        <end position="110"/>
    </location>
</feature>
<dbReference type="EMBL" id="CP016020">
    <property type="protein sequence ID" value="APH05685.1"/>
    <property type="molecule type" value="Genomic_DNA"/>
</dbReference>
<protein>
    <recommendedName>
        <fullName evidence="8">Peptidase M50 domain-containing protein</fullName>
    </recommendedName>
</protein>
<evidence type="ECO:0000313" key="10">
    <source>
        <dbReference type="Proteomes" id="UP000181936"/>
    </source>
</evidence>
<keyword evidence="10" id="KW-1185">Reference proteome</keyword>
<evidence type="ECO:0000313" key="9">
    <source>
        <dbReference type="EMBL" id="APH05685.1"/>
    </source>
</evidence>
<dbReference type="RefSeq" id="WP_072580478.1">
    <property type="nucleotide sequence ID" value="NZ_CP016020.1"/>
</dbReference>
<dbReference type="Pfam" id="PF02163">
    <property type="entry name" value="Peptidase_M50"/>
    <property type="match status" value="1"/>
</dbReference>
<dbReference type="GO" id="GO:0016020">
    <property type="term" value="C:membrane"/>
    <property type="evidence" value="ECO:0007669"/>
    <property type="project" value="UniProtKB-SubCell"/>
</dbReference>
<reference evidence="9 10" key="1">
    <citation type="journal article" date="2016" name="Sci. Rep.">
        <title>Complete genome sequence and transcriptomic analysis of a novel marine strain Bacillus weihaiensis reveals the mechanism of brown algae degradation.</title>
        <authorList>
            <person name="Zhu Y."/>
            <person name="Chen P."/>
            <person name="Bao Y."/>
            <person name="Men Y."/>
            <person name="Zeng Y."/>
            <person name="Yang J."/>
            <person name="Sun J."/>
            <person name="Sun Y."/>
        </authorList>
    </citation>
    <scope>NUCLEOTIDE SEQUENCE [LARGE SCALE GENOMIC DNA]</scope>
    <source>
        <strain evidence="9 10">Alg07</strain>
    </source>
</reference>
<name>A0A1L3MTM2_9BACI</name>
<comment type="similarity">
    <text evidence="3">Belongs to the peptidase M50B family.</text>
</comment>
<dbReference type="OrthoDB" id="2080990at2"/>
<evidence type="ECO:0000256" key="3">
    <source>
        <dbReference type="ARBA" id="ARBA00007931"/>
    </source>
</evidence>
<feature type="transmembrane region" description="Helical" evidence="7">
    <location>
        <begin position="6"/>
        <end position="25"/>
    </location>
</feature>
<proteinExistence type="inferred from homology"/>